<accession>A0A0U1L4W8</accession>
<gene>
    <name evidence="2" type="ORF">SpAn4DRAFT_4083</name>
</gene>
<reference evidence="3" key="1">
    <citation type="submission" date="2015-03" db="EMBL/GenBank/DDBJ databases">
        <authorList>
            <person name="Nijsse Bart"/>
        </authorList>
    </citation>
    <scope>NUCLEOTIDE SEQUENCE [LARGE SCALE GENOMIC DNA]</scope>
</reference>
<dbReference type="EMBL" id="CTRP01000015">
    <property type="protein sequence ID" value="CQR74726.1"/>
    <property type="molecule type" value="Genomic_DNA"/>
</dbReference>
<dbReference type="Proteomes" id="UP000049855">
    <property type="component" value="Unassembled WGS sequence"/>
</dbReference>
<protein>
    <recommendedName>
        <fullName evidence="1">Right handed beta helix domain-containing protein</fullName>
    </recommendedName>
</protein>
<dbReference type="InterPro" id="IPR039448">
    <property type="entry name" value="Beta_helix"/>
</dbReference>
<dbReference type="SUPFAM" id="SSF51126">
    <property type="entry name" value="Pectin lyase-like"/>
    <property type="match status" value="2"/>
</dbReference>
<dbReference type="RefSeq" id="WP_021166552.1">
    <property type="nucleotide sequence ID" value="NZ_CTRP01000015.1"/>
</dbReference>
<dbReference type="AlphaFoldDB" id="A0A0U1L4W8"/>
<dbReference type="InterPro" id="IPR011050">
    <property type="entry name" value="Pectin_lyase_fold/virulence"/>
</dbReference>
<evidence type="ECO:0000259" key="1">
    <source>
        <dbReference type="Pfam" id="PF13229"/>
    </source>
</evidence>
<sequence>MAEHKSIGDQASTLLEIITTGTTSSIARFEPIDYLLDLNKWNINNNGEDSTSTTNGINNALQWASDSGYNKVVFPQGTYLINAVGSDPANPTDGGIIPPNNITLDLTQGATLKVSPNSSWGYSCIYIKGKENVTIVGGTILCDRNQHDFSPTIKPSHEFGHGIYIRGSKRVRINAVTIKGATGDGIIISPTGLLNYPGSTYTPSENVIIESCTLDSSRRNNLSITGCDFAIVQNCKILNAGINDGYHDGTLPRFGIDIEGYGEETVDYETPLNVIIKNNQFIGNVNSSVSNFNGYGVVIEGNFADNNISYGYSMETTISNNILKTNNGTNKIGITSIGVSQGKERNSITIIGNVIIGFSSGIDIRGKEITVIGNTIRNFTNSGISTWEAEDVLIAGNSIRFGESANGVSLNRLTDGHIIGNEITNVNRAVWAPSQCISITVKNNVIMECSQALYTGNKCSVIFEANTVQTKASPITYVICYEGSDIAIINNTIKNASHFGIYGKGTTKIIGNVFDALNIYIGFLITGGSAFITRNTLLFTRSTSGIPTTGISLSGCDQAVIADNIIQQVSGPESTVTAINTSKSTNSKILTNMCLGSIITNHLTDVLNGNITDV</sequence>
<evidence type="ECO:0000313" key="2">
    <source>
        <dbReference type="EMBL" id="CQR74726.1"/>
    </source>
</evidence>
<dbReference type="InterPro" id="IPR006626">
    <property type="entry name" value="PbH1"/>
</dbReference>
<organism evidence="2 3">
    <name type="scientific">Sporomusa ovata</name>
    <dbReference type="NCBI Taxonomy" id="2378"/>
    <lineage>
        <taxon>Bacteria</taxon>
        <taxon>Bacillati</taxon>
        <taxon>Bacillota</taxon>
        <taxon>Negativicutes</taxon>
        <taxon>Selenomonadales</taxon>
        <taxon>Sporomusaceae</taxon>
        <taxon>Sporomusa</taxon>
    </lineage>
</organism>
<proteinExistence type="predicted"/>
<evidence type="ECO:0000313" key="3">
    <source>
        <dbReference type="Proteomes" id="UP000049855"/>
    </source>
</evidence>
<dbReference type="Gene3D" id="2.160.20.10">
    <property type="entry name" value="Single-stranded right-handed beta-helix, Pectin lyase-like"/>
    <property type="match status" value="2"/>
</dbReference>
<dbReference type="Pfam" id="PF13229">
    <property type="entry name" value="Beta_helix"/>
    <property type="match status" value="1"/>
</dbReference>
<keyword evidence="3" id="KW-1185">Reference proteome</keyword>
<dbReference type="InterPro" id="IPR012334">
    <property type="entry name" value="Pectin_lyas_fold"/>
</dbReference>
<name>A0A0U1L4W8_9FIRM</name>
<dbReference type="SMART" id="SM00710">
    <property type="entry name" value="PbH1"/>
    <property type="match status" value="13"/>
</dbReference>
<feature type="domain" description="Right handed beta helix" evidence="1">
    <location>
        <begin position="345"/>
        <end position="468"/>
    </location>
</feature>